<dbReference type="RefSeq" id="WP_148691855.1">
    <property type="nucleotide sequence ID" value="NZ_CP020477.1"/>
</dbReference>
<dbReference type="STRING" id="282676.B6F84_08590"/>
<evidence type="ECO:0000313" key="2">
    <source>
        <dbReference type="EMBL" id="ARM76073.1"/>
    </source>
</evidence>
<sequence>MKIQLRYPDDTPAGYVIYENGLSKVYDEKGNEIFEVNGVFPPLPSKVNYSWIEKVLENGINDGRKRFILYVASRYLVNVKGLSEDEALERLKEFYYKNGSGKIYDAWIRSVIKGVKSKGLRPPSLKKLQEKDRELYEEVSKILS</sequence>
<evidence type="ECO:0000259" key="1">
    <source>
        <dbReference type="Pfam" id="PF18689"/>
    </source>
</evidence>
<dbReference type="Pfam" id="PF18689">
    <property type="entry name" value="PriX"/>
    <property type="match status" value="1"/>
</dbReference>
<organism evidence="2 3">
    <name type="scientific">Acidianus manzaensis</name>
    <dbReference type="NCBI Taxonomy" id="282676"/>
    <lineage>
        <taxon>Archaea</taxon>
        <taxon>Thermoproteota</taxon>
        <taxon>Thermoprotei</taxon>
        <taxon>Sulfolobales</taxon>
        <taxon>Sulfolobaceae</taxon>
        <taxon>Acidianus</taxon>
    </lineage>
</organism>
<dbReference type="Proteomes" id="UP000193404">
    <property type="component" value="Chromosome"/>
</dbReference>
<keyword evidence="3" id="KW-1185">Reference proteome</keyword>
<gene>
    <name evidence="2" type="ORF">B6F84_08590</name>
</gene>
<proteinExistence type="predicted"/>
<dbReference type="AlphaFoldDB" id="A0A1W6K0L2"/>
<protein>
    <recommendedName>
        <fullName evidence="1">Primase X domain-containing protein</fullName>
    </recommendedName>
</protein>
<dbReference type="KEGG" id="aman:B6F84_08590"/>
<dbReference type="NCBIfam" id="NF033412">
    <property type="entry name" value="primase_PriX"/>
    <property type="match status" value="1"/>
</dbReference>
<dbReference type="GeneID" id="41590969"/>
<evidence type="ECO:0000313" key="3">
    <source>
        <dbReference type="Proteomes" id="UP000193404"/>
    </source>
</evidence>
<reference evidence="2 3" key="1">
    <citation type="submission" date="2017-03" db="EMBL/GenBank/DDBJ databases">
        <title>Sulfur activation and transportation mechanism of thermophilic Archaea Acidianus manzaensis YN-25.</title>
        <authorList>
            <person name="Ma Y."/>
            <person name="Yang Y."/>
            <person name="Xia J."/>
        </authorList>
    </citation>
    <scope>NUCLEOTIDE SEQUENCE [LARGE SCALE GENOMIC DNA]</scope>
    <source>
        <strain evidence="2 3">YN-25</strain>
    </source>
</reference>
<dbReference type="OrthoDB" id="45285at2157"/>
<dbReference type="EMBL" id="CP020477">
    <property type="protein sequence ID" value="ARM76073.1"/>
    <property type="molecule type" value="Genomic_DNA"/>
</dbReference>
<name>A0A1W6K0L2_9CREN</name>
<accession>A0A1W6K0L2</accession>
<dbReference type="InterPro" id="IPR040865">
    <property type="entry name" value="PriX"/>
</dbReference>
<feature type="domain" description="Primase X" evidence="1">
    <location>
        <begin position="49"/>
        <end position="143"/>
    </location>
</feature>